<dbReference type="Proteomes" id="UP000076959">
    <property type="component" value="Unassembled WGS sequence"/>
</dbReference>
<dbReference type="PROSITE" id="PS50164">
    <property type="entry name" value="GIY_YIG"/>
    <property type="match status" value="1"/>
</dbReference>
<dbReference type="Pfam" id="PF01541">
    <property type="entry name" value="GIY-YIG"/>
    <property type="match status" value="1"/>
</dbReference>
<dbReference type="CDD" id="cd10449">
    <property type="entry name" value="GIY-YIG_SLX1_like"/>
    <property type="match status" value="1"/>
</dbReference>
<name>A0A176YJD4_9BRAD</name>
<dbReference type="OrthoDB" id="7159537at2"/>
<dbReference type="RefSeq" id="WP_063702897.1">
    <property type="nucleotide sequence ID" value="NZ_LUUB01000078.1"/>
</dbReference>
<organism evidence="2 3">
    <name type="scientific">Bradyrhizobium centrolobii</name>
    <dbReference type="NCBI Taxonomy" id="1505087"/>
    <lineage>
        <taxon>Bacteria</taxon>
        <taxon>Pseudomonadati</taxon>
        <taxon>Pseudomonadota</taxon>
        <taxon>Alphaproteobacteria</taxon>
        <taxon>Hyphomicrobiales</taxon>
        <taxon>Nitrobacteraceae</taxon>
        <taxon>Bradyrhizobium</taxon>
    </lineage>
</organism>
<evidence type="ECO:0000313" key="3">
    <source>
        <dbReference type="Proteomes" id="UP000076959"/>
    </source>
</evidence>
<accession>A0A176YJD4</accession>
<dbReference type="SUPFAM" id="SSF82771">
    <property type="entry name" value="GIY-YIG endonuclease"/>
    <property type="match status" value="1"/>
</dbReference>
<protein>
    <submittedName>
        <fullName evidence="2">Excinuclease ABC subunit C</fullName>
    </submittedName>
</protein>
<dbReference type="AlphaFoldDB" id="A0A176YJD4"/>
<dbReference type="InterPro" id="IPR035901">
    <property type="entry name" value="GIY-YIG_endonuc_sf"/>
</dbReference>
<evidence type="ECO:0000313" key="2">
    <source>
        <dbReference type="EMBL" id="OAF05986.1"/>
    </source>
</evidence>
<dbReference type="EMBL" id="LUUB01000078">
    <property type="protein sequence ID" value="OAF05986.1"/>
    <property type="molecule type" value="Genomic_DNA"/>
</dbReference>
<gene>
    <name evidence="2" type="ORF">AYJ54_20005</name>
</gene>
<dbReference type="Gene3D" id="3.40.1440.10">
    <property type="entry name" value="GIY-YIG endonuclease"/>
    <property type="match status" value="1"/>
</dbReference>
<keyword evidence="3" id="KW-1185">Reference proteome</keyword>
<dbReference type="STRING" id="1505087.AYJ54_20005"/>
<comment type="caution">
    <text evidence="2">The sequence shown here is derived from an EMBL/GenBank/DDBJ whole genome shotgun (WGS) entry which is preliminary data.</text>
</comment>
<sequence>MYYVYLLESEAFGDQRYIGLTTDLKQRLAHHNAGKSPHTSKYKPWRLVTYVAFSDIGKARAFERYLKSGSGHAFAKKRLW</sequence>
<evidence type="ECO:0000259" key="1">
    <source>
        <dbReference type="PROSITE" id="PS50164"/>
    </source>
</evidence>
<proteinExistence type="predicted"/>
<dbReference type="InterPro" id="IPR000305">
    <property type="entry name" value="GIY-YIG_endonuc"/>
</dbReference>
<feature type="domain" description="GIY-YIG" evidence="1">
    <location>
        <begin position="1"/>
        <end position="80"/>
    </location>
</feature>
<reference evidence="2 3" key="1">
    <citation type="submission" date="2016-03" db="EMBL/GenBank/DDBJ databases">
        <title>Draft Genome Sequence of the Strain BR 10245 (Bradyrhizobium sp.) isolated from nodules of Centrolobium paraense.</title>
        <authorList>
            <person name="Simoes-Araujo J.L.Sr."/>
            <person name="Barauna A.C."/>
            <person name="Silva K."/>
            <person name="Zilli J.E."/>
        </authorList>
    </citation>
    <scope>NUCLEOTIDE SEQUENCE [LARGE SCALE GENOMIC DNA]</scope>
    <source>
        <strain evidence="2 3">BR 10245</strain>
    </source>
</reference>